<organism evidence="1 2">
    <name type="scientific">Saccharolobus shibatae</name>
    <dbReference type="NCBI Taxonomy" id="2286"/>
    <lineage>
        <taxon>Archaea</taxon>
        <taxon>Thermoproteota</taxon>
        <taxon>Thermoprotei</taxon>
        <taxon>Sulfolobales</taxon>
        <taxon>Sulfolobaceae</taxon>
        <taxon>Saccharolobus</taxon>
    </lineage>
</organism>
<proteinExistence type="predicted"/>
<gene>
    <name evidence="1" type="ORF">J5U22_01474</name>
</gene>
<evidence type="ECO:0000313" key="2">
    <source>
        <dbReference type="Proteomes" id="UP000694036"/>
    </source>
</evidence>
<reference evidence="1 2" key="1">
    <citation type="journal article" date="2021" name="Environ. Microbiol.">
        <title>New insights into the diversity and evolution of the archaeal mobilome from three complete genomes of Saccharolobus shibatae.</title>
        <authorList>
            <person name="Medvedeva S."/>
            <person name="Brandt D."/>
            <person name="Cvirkaite-Krupovic V."/>
            <person name="Liu Y."/>
            <person name="Severinov K."/>
            <person name="Ishino S."/>
            <person name="Ishino Y."/>
            <person name="Prangishvili D."/>
            <person name="Kalinowski J."/>
            <person name="Krupovic M."/>
        </authorList>
    </citation>
    <scope>NUCLEOTIDE SEQUENCE [LARGE SCALE GENOMIC DNA]</scope>
    <source>
        <strain evidence="1 2">S38A</strain>
    </source>
</reference>
<name>A0A8F5C0K8_9CREN</name>
<protein>
    <submittedName>
        <fullName evidence="1">Uncharacterized protein</fullName>
    </submittedName>
</protein>
<accession>A0A8F5C0K8</accession>
<dbReference type="Proteomes" id="UP000694036">
    <property type="component" value="Chromosome"/>
</dbReference>
<sequence>MGEKINPRIYTLMTTLSPHSRTQIAMKRNRVQYSEVAHSLVYKNSGL</sequence>
<dbReference type="EMBL" id="CP077713">
    <property type="protein sequence ID" value="QXJ34927.1"/>
    <property type="molecule type" value="Genomic_DNA"/>
</dbReference>
<keyword evidence="2" id="KW-1185">Reference proteome</keyword>
<evidence type="ECO:0000313" key="1">
    <source>
        <dbReference type="EMBL" id="QXJ34927.1"/>
    </source>
</evidence>
<dbReference type="AlphaFoldDB" id="A0A8F5C0K8"/>